<keyword evidence="10" id="KW-1185">Reference proteome</keyword>
<organism evidence="9 10">
    <name type="scientific">Gracilibacillus orientalis</name>
    <dbReference type="NCBI Taxonomy" id="334253"/>
    <lineage>
        <taxon>Bacteria</taxon>
        <taxon>Bacillati</taxon>
        <taxon>Bacillota</taxon>
        <taxon>Bacilli</taxon>
        <taxon>Bacillales</taxon>
        <taxon>Bacillaceae</taxon>
        <taxon>Gracilibacillus</taxon>
    </lineage>
</organism>
<dbReference type="RefSeq" id="WP_091484568.1">
    <property type="nucleotide sequence ID" value="NZ_FOTR01000009.1"/>
</dbReference>
<dbReference type="InterPro" id="IPR022929">
    <property type="entry name" value="Put_MntP"/>
</dbReference>
<evidence type="ECO:0000256" key="6">
    <source>
        <dbReference type="ARBA" id="ARBA00023136"/>
    </source>
</evidence>
<evidence type="ECO:0000256" key="8">
    <source>
        <dbReference type="HAMAP-Rule" id="MF_01521"/>
    </source>
</evidence>
<dbReference type="InterPro" id="IPR003810">
    <property type="entry name" value="Mntp/YtaF"/>
</dbReference>
<keyword evidence="1 8" id="KW-0813">Transport</keyword>
<dbReference type="AlphaFoldDB" id="A0A1I4NMV0"/>
<evidence type="ECO:0000256" key="5">
    <source>
        <dbReference type="ARBA" id="ARBA00023065"/>
    </source>
</evidence>
<feature type="transmembrane region" description="Helical" evidence="8">
    <location>
        <begin position="70"/>
        <end position="89"/>
    </location>
</feature>
<feature type="transmembrane region" description="Helical" evidence="8">
    <location>
        <begin position="41"/>
        <end position="64"/>
    </location>
</feature>
<dbReference type="Proteomes" id="UP000198565">
    <property type="component" value="Unassembled WGS sequence"/>
</dbReference>
<gene>
    <name evidence="8" type="primary">mntP</name>
    <name evidence="9" type="ORF">SAMN04487943_10931</name>
</gene>
<dbReference type="OrthoDB" id="1679700at2"/>
<protein>
    <recommendedName>
        <fullName evidence="8">Putative manganese efflux pump MntP</fullName>
    </recommendedName>
</protein>
<evidence type="ECO:0000313" key="9">
    <source>
        <dbReference type="EMBL" id="SFM16680.1"/>
    </source>
</evidence>
<keyword evidence="2 8" id="KW-1003">Cell membrane</keyword>
<dbReference type="STRING" id="334253.SAMN04487943_10931"/>
<dbReference type="PANTHER" id="PTHR35529:SF1">
    <property type="entry name" value="MANGANESE EFFLUX PUMP MNTP-RELATED"/>
    <property type="match status" value="1"/>
</dbReference>
<reference evidence="10" key="1">
    <citation type="submission" date="2016-10" db="EMBL/GenBank/DDBJ databases">
        <authorList>
            <person name="Varghese N."/>
            <person name="Submissions S."/>
        </authorList>
    </citation>
    <scope>NUCLEOTIDE SEQUENCE [LARGE SCALE GENOMIC DNA]</scope>
    <source>
        <strain evidence="10">CGMCC 1.4250</strain>
    </source>
</reference>
<feature type="transmembrane region" description="Helical" evidence="8">
    <location>
        <begin position="6"/>
        <end position="29"/>
    </location>
</feature>
<comment type="similarity">
    <text evidence="8">Belongs to the MntP (TC 9.B.29) family.</text>
</comment>
<keyword evidence="4 8" id="KW-1133">Transmembrane helix</keyword>
<evidence type="ECO:0000256" key="1">
    <source>
        <dbReference type="ARBA" id="ARBA00022448"/>
    </source>
</evidence>
<proteinExistence type="inferred from homology"/>
<accession>A0A1I4NMV0</accession>
<dbReference type="Pfam" id="PF02659">
    <property type="entry name" value="Mntp"/>
    <property type="match status" value="1"/>
</dbReference>
<keyword evidence="6 8" id="KW-0472">Membrane</keyword>
<feature type="transmembrane region" description="Helical" evidence="8">
    <location>
        <begin position="160"/>
        <end position="181"/>
    </location>
</feature>
<keyword evidence="3 8" id="KW-0812">Transmembrane</keyword>
<evidence type="ECO:0000256" key="7">
    <source>
        <dbReference type="ARBA" id="ARBA00023211"/>
    </source>
</evidence>
<dbReference type="PANTHER" id="PTHR35529">
    <property type="entry name" value="MANGANESE EFFLUX PUMP MNTP-RELATED"/>
    <property type="match status" value="1"/>
</dbReference>
<comment type="function">
    <text evidence="8">Probably functions as a manganese efflux pump.</text>
</comment>
<evidence type="ECO:0000256" key="3">
    <source>
        <dbReference type="ARBA" id="ARBA00022692"/>
    </source>
</evidence>
<evidence type="ECO:0000256" key="2">
    <source>
        <dbReference type="ARBA" id="ARBA00022475"/>
    </source>
</evidence>
<comment type="subcellular location">
    <subcellularLocation>
        <location evidence="8">Cell membrane</location>
        <topology evidence="8">Multi-pass membrane protein</topology>
    </subcellularLocation>
</comment>
<name>A0A1I4NMV0_9BACI</name>
<dbReference type="GO" id="GO:0005384">
    <property type="term" value="F:manganese ion transmembrane transporter activity"/>
    <property type="evidence" value="ECO:0007669"/>
    <property type="project" value="UniProtKB-UniRule"/>
</dbReference>
<dbReference type="EMBL" id="FOTR01000009">
    <property type="protein sequence ID" value="SFM16680.1"/>
    <property type="molecule type" value="Genomic_DNA"/>
</dbReference>
<evidence type="ECO:0000256" key="4">
    <source>
        <dbReference type="ARBA" id="ARBA00022989"/>
    </source>
</evidence>
<evidence type="ECO:0000313" key="10">
    <source>
        <dbReference type="Proteomes" id="UP000198565"/>
    </source>
</evidence>
<keyword evidence="5 8" id="KW-0406">Ion transport</keyword>
<keyword evidence="7 8" id="KW-0464">Manganese</keyword>
<dbReference type="HAMAP" id="MF_01521">
    <property type="entry name" value="MntP_pump"/>
    <property type="match status" value="1"/>
</dbReference>
<dbReference type="GO" id="GO:0005886">
    <property type="term" value="C:plasma membrane"/>
    <property type="evidence" value="ECO:0007669"/>
    <property type="project" value="UniProtKB-SubCell"/>
</dbReference>
<feature type="transmembrane region" description="Helical" evidence="8">
    <location>
        <begin position="129"/>
        <end position="153"/>
    </location>
</feature>
<sequence>MVASIGEVVSIICMAFALGMDAFSVGLGIGMQAIRLKRICLIGLVVGIFHMIMPFIGLLLGSILSNKIEGIAILAAGLLLCAIGCQMILQTFWQKDTQILAPVGFGLIMFAFSVSLDSFSIGLSLGLSGVATVFAILMFGLFSTVLTWLALLIGRRTNHLLGTYSELLGGVILFGFGLHVLI</sequence>
<feature type="transmembrane region" description="Helical" evidence="8">
    <location>
        <begin position="101"/>
        <end position="123"/>
    </location>
</feature>